<protein>
    <recommendedName>
        <fullName evidence="1">Transposase-associated domain-containing protein</fullName>
    </recommendedName>
</protein>
<organism evidence="2 3">
    <name type="scientific">Citrus x changshan-huyou</name>
    <dbReference type="NCBI Taxonomy" id="2935761"/>
    <lineage>
        <taxon>Eukaryota</taxon>
        <taxon>Viridiplantae</taxon>
        <taxon>Streptophyta</taxon>
        <taxon>Embryophyta</taxon>
        <taxon>Tracheophyta</taxon>
        <taxon>Spermatophyta</taxon>
        <taxon>Magnoliopsida</taxon>
        <taxon>eudicotyledons</taxon>
        <taxon>Gunneridae</taxon>
        <taxon>Pentapetalae</taxon>
        <taxon>rosids</taxon>
        <taxon>malvids</taxon>
        <taxon>Sapindales</taxon>
        <taxon>Rutaceae</taxon>
        <taxon>Aurantioideae</taxon>
        <taxon>Citrus</taxon>
    </lineage>
</organism>
<dbReference type="InterPro" id="IPR029480">
    <property type="entry name" value="Transpos_assoc"/>
</dbReference>
<dbReference type="InterPro" id="IPR004242">
    <property type="entry name" value="Transposase_21"/>
</dbReference>
<dbReference type="EMBL" id="JBCGBO010000025">
    <property type="protein sequence ID" value="KAK9177574.1"/>
    <property type="molecule type" value="Genomic_DNA"/>
</dbReference>
<name>A0AAP0QBV5_9ROSI</name>
<evidence type="ECO:0000313" key="2">
    <source>
        <dbReference type="EMBL" id="KAK9177574.1"/>
    </source>
</evidence>
<feature type="domain" description="Transposase-associated" evidence="1">
    <location>
        <begin position="1"/>
        <end position="53"/>
    </location>
</feature>
<accession>A0AAP0QBV5</accession>
<dbReference type="Proteomes" id="UP001428341">
    <property type="component" value="Unassembled WGS sequence"/>
</dbReference>
<evidence type="ECO:0000259" key="1">
    <source>
        <dbReference type="Pfam" id="PF13963"/>
    </source>
</evidence>
<dbReference type="Pfam" id="PF02992">
    <property type="entry name" value="Transposase_21"/>
    <property type="match status" value="1"/>
</dbReference>
<evidence type="ECO:0000313" key="3">
    <source>
        <dbReference type="Proteomes" id="UP001428341"/>
    </source>
</evidence>
<dbReference type="PANTHER" id="PTHR10775">
    <property type="entry name" value="OS08G0208400 PROTEIN"/>
    <property type="match status" value="1"/>
</dbReference>
<comment type="caution">
    <text evidence="2">The sequence shown here is derived from an EMBL/GenBank/DDBJ whole genome shotgun (WGS) entry which is preliminary data.</text>
</comment>
<reference evidence="2 3" key="1">
    <citation type="submission" date="2024-05" db="EMBL/GenBank/DDBJ databases">
        <title>Haplotype-resolved chromosome-level genome assembly of Huyou (Citrus changshanensis).</title>
        <authorList>
            <person name="Miao C."/>
            <person name="Chen W."/>
            <person name="Wu Y."/>
            <person name="Wang L."/>
            <person name="Zhao S."/>
            <person name="Grierson D."/>
            <person name="Xu C."/>
            <person name="Chen K."/>
        </authorList>
    </citation>
    <scope>NUCLEOTIDE SEQUENCE [LARGE SCALE GENOMIC DNA]</scope>
    <source>
        <strain evidence="2">01-14</strain>
        <tissue evidence="2">Leaf</tissue>
    </source>
</reference>
<dbReference type="AlphaFoldDB" id="A0AAP0QBV5"/>
<keyword evidence="3" id="KW-1185">Reference proteome</keyword>
<dbReference type="PANTHER" id="PTHR10775:SF180">
    <property type="entry name" value="TRANSPOSON, EN_SPM-LIKE, TRANSPOSASE-ASSOCIATED DOMAIN PROTEIN-RELATED"/>
    <property type="match status" value="1"/>
</dbReference>
<sequence>MDFAIENSDNGDFIRCPCIKCKNLAFYHSRTVRDHLFFKGFDESYTIWTWHGETEPSMTKIDISDQVDPQNMYLNQGEAVNMINDAYKHFDDDPKAFKSLLEDAEKLLYPSSQKYTRLGALVKLYNLKGKYGWSDTSFSDLLSLLVDMLPENNTLPRVSQWQKKDGSKEKYRKGVPAKVLWYFPLIPRFKRLFQSPQTANDLTWHANEREVDGKLRHPADSPAWKLVDDKWPSFASESRNLRLALFADGIYPHSSLSSTYNCWPVVLITYNLPPWLCMKRKFMMLSLLLFRPQQPGNDIDVFLAPLIEDLQSLWAIGVEAYDAYRKEFFNLRAILLWTINDFPAYGNLSGCMTKGYYTFPTCGEDITPCRLSHSKKNAYMGHKRFLLKNHEFRFQKKAFNNEVEERDPPKLLTGHDVGEQYWIYLLVRHQLDVMHIEKNVCESIYGTSLNILGKTKDGLKSRMDLGPLKIRDKLAPDFSNKNHIKLPPASYTLTREEKKMFCECLRSIKVLDGYSSNMKNPLSLKECKL</sequence>
<gene>
    <name evidence="2" type="ORF">WN944_029597</name>
</gene>
<proteinExistence type="predicted"/>
<dbReference type="Pfam" id="PF13963">
    <property type="entry name" value="Transpos_assoc"/>
    <property type="match status" value="1"/>
</dbReference>